<dbReference type="InterPro" id="IPR000073">
    <property type="entry name" value="AB_hydrolase_1"/>
</dbReference>
<evidence type="ECO:0000313" key="3">
    <source>
        <dbReference type="Proteomes" id="UP000516173"/>
    </source>
</evidence>
<reference evidence="2 3" key="1">
    <citation type="submission" date="2020-08" db="EMBL/GenBank/DDBJ databases">
        <title>Genome Sequencing of Nocardia wallacei strain FMUON74 and assembly.</title>
        <authorList>
            <person name="Toyokawa M."/>
            <person name="Uesaka K."/>
        </authorList>
    </citation>
    <scope>NUCLEOTIDE SEQUENCE [LARGE SCALE GENOMIC DNA]</scope>
    <source>
        <strain evidence="2 3">FMUON74</strain>
    </source>
</reference>
<dbReference type="PANTHER" id="PTHR43194">
    <property type="entry name" value="HYDROLASE ALPHA/BETA FOLD FAMILY"/>
    <property type="match status" value="1"/>
</dbReference>
<evidence type="ECO:0000313" key="2">
    <source>
        <dbReference type="EMBL" id="BCK58118.1"/>
    </source>
</evidence>
<protein>
    <submittedName>
        <fullName evidence="2">Alpha/beta hydrolase</fullName>
    </submittedName>
</protein>
<dbReference type="Gene3D" id="3.40.50.1820">
    <property type="entry name" value="alpha/beta hydrolase"/>
    <property type="match status" value="1"/>
</dbReference>
<dbReference type="PANTHER" id="PTHR43194:SF2">
    <property type="entry name" value="PEROXISOMAL MEMBRANE PROTEIN LPX1"/>
    <property type="match status" value="1"/>
</dbReference>
<organism evidence="2 3">
    <name type="scientific">Nocardia wallacei</name>
    <dbReference type="NCBI Taxonomy" id="480035"/>
    <lineage>
        <taxon>Bacteria</taxon>
        <taxon>Bacillati</taxon>
        <taxon>Actinomycetota</taxon>
        <taxon>Actinomycetes</taxon>
        <taxon>Mycobacteriales</taxon>
        <taxon>Nocardiaceae</taxon>
        <taxon>Nocardia</taxon>
    </lineage>
</organism>
<dbReference type="Proteomes" id="UP000516173">
    <property type="component" value="Chromosome"/>
</dbReference>
<dbReference type="InterPro" id="IPR029058">
    <property type="entry name" value="AB_hydrolase_fold"/>
</dbReference>
<gene>
    <name evidence="2" type="ORF">NWFMUON74_58900</name>
</gene>
<keyword evidence="3" id="KW-1185">Reference proteome</keyword>
<name>A0A7G1KS92_9NOCA</name>
<dbReference type="AlphaFoldDB" id="A0A7G1KS92"/>
<dbReference type="GO" id="GO:0016787">
    <property type="term" value="F:hydrolase activity"/>
    <property type="evidence" value="ECO:0007669"/>
    <property type="project" value="UniProtKB-KW"/>
</dbReference>
<dbReference type="SUPFAM" id="SSF53474">
    <property type="entry name" value="alpha/beta-Hydrolases"/>
    <property type="match status" value="1"/>
</dbReference>
<dbReference type="Pfam" id="PF12697">
    <property type="entry name" value="Abhydrolase_6"/>
    <property type="match status" value="1"/>
</dbReference>
<accession>A0A7G1KS92</accession>
<proteinExistence type="predicted"/>
<keyword evidence="2" id="KW-0378">Hydrolase</keyword>
<dbReference type="InterPro" id="IPR050228">
    <property type="entry name" value="Carboxylesterase_BioH"/>
</dbReference>
<dbReference type="PRINTS" id="PR00111">
    <property type="entry name" value="ABHYDROLASE"/>
</dbReference>
<dbReference type="KEGG" id="nwl:NWFMUON74_58900"/>
<evidence type="ECO:0000259" key="1">
    <source>
        <dbReference type="Pfam" id="PF12697"/>
    </source>
</evidence>
<feature type="domain" description="AB hydrolase-1" evidence="1">
    <location>
        <begin position="27"/>
        <end position="256"/>
    </location>
</feature>
<sequence>MCESATMTVDGIPIRLTDFGGDGRPMLALHGSFGRATIFAGLAGELRGRARLLAPDQRGHGHSARTATYSSDDFVADAAALLERLGLGPLVVFGHSHGGITAYRLAARRPDLVSALIIEDVGPVMRAPEIAHPVLDVRGWPTGAATKEQLAEAIRARGIPDPGYFLQSAEPAADGWRLLFDWDDMMAVQTGGVGDWWPDWLESTCPALVLRGEHSPLLPADLAARMVARRPGSRLVEFPGAGHWIHDDDPAGTARAVAAFLDELKPGRSA</sequence>
<dbReference type="EMBL" id="AP023396">
    <property type="protein sequence ID" value="BCK58118.1"/>
    <property type="molecule type" value="Genomic_DNA"/>
</dbReference>